<dbReference type="InterPro" id="IPR043917">
    <property type="entry name" value="DUF5753"/>
</dbReference>
<dbReference type="SUPFAM" id="SSF47413">
    <property type="entry name" value="lambda repressor-like DNA-binding domains"/>
    <property type="match status" value="1"/>
</dbReference>
<dbReference type="InterPro" id="IPR010982">
    <property type="entry name" value="Lambda_DNA-bd_dom_sf"/>
</dbReference>
<dbReference type="GO" id="GO:0003677">
    <property type="term" value="F:DNA binding"/>
    <property type="evidence" value="ECO:0007669"/>
    <property type="project" value="InterPro"/>
</dbReference>
<evidence type="ECO:0000313" key="3">
    <source>
        <dbReference type="Proteomes" id="UP000655287"/>
    </source>
</evidence>
<organism evidence="2 3">
    <name type="scientific">Sphaerisporangium rufum</name>
    <dbReference type="NCBI Taxonomy" id="1381558"/>
    <lineage>
        <taxon>Bacteria</taxon>
        <taxon>Bacillati</taxon>
        <taxon>Actinomycetota</taxon>
        <taxon>Actinomycetes</taxon>
        <taxon>Streptosporangiales</taxon>
        <taxon>Streptosporangiaceae</taxon>
        <taxon>Sphaerisporangium</taxon>
    </lineage>
</organism>
<reference evidence="2" key="1">
    <citation type="submission" date="2021-01" db="EMBL/GenBank/DDBJ databases">
        <title>Whole genome shotgun sequence of Sphaerisporangium rufum NBRC 109079.</title>
        <authorList>
            <person name="Komaki H."/>
            <person name="Tamura T."/>
        </authorList>
    </citation>
    <scope>NUCLEOTIDE SEQUENCE</scope>
    <source>
        <strain evidence="2">NBRC 109079</strain>
    </source>
</reference>
<dbReference type="Gene3D" id="1.10.260.40">
    <property type="entry name" value="lambda repressor-like DNA-binding domains"/>
    <property type="match status" value="1"/>
</dbReference>
<dbReference type="Pfam" id="PF19054">
    <property type="entry name" value="DUF5753"/>
    <property type="match status" value="1"/>
</dbReference>
<dbReference type="InterPro" id="IPR001387">
    <property type="entry name" value="Cro/C1-type_HTH"/>
</dbReference>
<dbReference type="EMBL" id="BOOU01000032">
    <property type="protein sequence ID" value="GII77224.1"/>
    <property type="molecule type" value="Genomic_DNA"/>
</dbReference>
<accession>A0A919R052</accession>
<comment type="caution">
    <text evidence="2">The sequence shown here is derived from an EMBL/GenBank/DDBJ whole genome shotgun (WGS) entry which is preliminary data.</text>
</comment>
<feature type="domain" description="HTH cro/C1-type" evidence="1">
    <location>
        <begin position="20"/>
        <end position="75"/>
    </location>
</feature>
<name>A0A919R052_9ACTN</name>
<keyword evidence="3" id="KW-1185">Reference proteome</keyword>
<proteinExistence type="predicted"/>
<dbReference type="Pfam" id="PF13560">
    <property type="entry name" value="HTH_31"/>
    <property type="match status" value="1"/>
</dbReference>
<evidence type="ECO:0000259" key="1">
    <source>
        <dbReference type="PROSITE" id="PS50943"/>
    </source>
</evidence>
<dbReference type="RefSeq" id="WP_203984009.1">
    <property type="nucleotide sequence ID" value="NZ_BOOU01000032.1"/>
</dbReference>
<dbReference type="PROSITE" id="PS50943">
    <property type="entry name" value="HTH_CROC1"/>
    <property type="match status" value="1"/>
</dbReference>
<dbReference type="AlphaFoldDB" id="A0A919R052"/>
<dbReference type="SMART" id="SM00530">
    <property type="entry name" value="HTH_XRE"/>
    <property type="match status" value="1"/>
</dbReference>
<protein>
    <submittedName>
        <fullName evidence="2">Transcriptional regulator</fullName>
    </submittedName>
</protein>
<evidence type="ECO:0000313" key="2">
    <source>
        <dbReference type="EMBL" id="GII77224.1"/>
    </source>
</evidence>
<sequence>MSEERESETDSARQRFGAELRRMRETAGLSQSSIAARLRVTQTHISRLELGKRTPHLSQATILDEIFQLTEKKYFVRLCELSKEYPLGPDWYLRWAEEIEPAALVLRSWDPLLVPGLLQTEAYARLIFTGAANATPEETEARVRARLQRQSLLDQEKPPAIWALIDTWVLNRLIGGPAVMCQQLDHLLETSIRYNVHIQLVPGETVPSAGLSSGFALAQLPDGTAVVSIESAGRGEISTDQQLITHVWGAYDKIRAEALPLARSVEMIKEARDKWSSR</sequence>
<dbReference type="CDD" id="cd00093">
    <property type="entry name" value="HTH_XRE"/>
    <property type="match status" value="1"/>
</dbReference>
<gene>
    <name evidence="2" type="ORF">Sru01_22060</name>
</gene>
<dbReference type="Proteomes" id="UP000655287">
    <property type="component" value="Unassembled WGS sequence"/>
</dbReference>